<dbReference type="PANTHER" id="PTHR34136:SF1">
    <property type="entry name" value="UDP-N-ACETYL-D-MANNOSAMINURONIC ACID TRANSFERASE"/>
    <property type="match status" value="1"/>
</dbReference>
<gene>
    <name evidence="3" type="ORF">ACFONP_11120</name>
</gene>
<dbReference type="Proteomes" id="UP001595607">
    <property type="component" value="Unassembled WGS sequence"/>
</dbReference>
<evidence type="ECO:0000256" key="1">
    <source>
        <dbReference type="ARBA" id="ARBA00022676"/>
    </source>
</evidence>
<dbReference type="InterPro" id="IPR004629">
    <property type="entry name" value="WecG_TagA_CpsF"/>
</dbReference>
<accession>A0ABV7MCT4</accession>
<dbReference type="EMBL" id="JBHRVA010000003">
    <property type="protein sequence ID" value="MFC3303283.1"/>
    <property type="molecule type" value="Genomic_DNA"/>
</dbReference>
<protein>
    <submittedName>
        <fullName evidence="3">WecB/TagA/CpsF family glycosyltransferase</fullName>
    </submittedName>
</protein>
<evidence type="ECO:0000313" key="4">
    <source>
        <dbReference type="Proteomes" id="UP001595607"/>
    </source>
</evidence>
<comment type="caution">
    <text evidence="3">The sequence shown here is derived from an EMBL/GenBank/DDBJ whole genome shotgun (WGS) entry which is preliminary data.</text>
</comment>
<evidence type="ECO:0000313" key="3">
    <source>
        <dbReference type="EMBL" id="MFC3303283.1"/>
    </source>
</evidence>
<name>A0ABV7MCT4_9PROT</name>
<dbReference type="Pfam" id="PF03808">
    <property type="entry name" value="Glyco_tran_WecG"/>
    <property type="match status" value="1"/>
</dbReference>
<keyword evidence="4" id="KW-1185">Reference proteome</keyword>
<sequence>MTDRKTTELLGIPFDHLSGEAICERIAEAAARKDRLWISTANLDWVVLARANEDFRRTLMNSDLVTCDGAPVMILSRLAGKPLPHRVTGVEIFERLMAGEGGALRIGFFGAENDEAVRASEALNRSETPLIGAGGYNPGHGSVDDLSADRHIEALNAMEADMLVLALGAVKAQAWIERNLDRLNAPVLAHLGAVVRHVSGDTVPAPKILSRTGFEWAYRAVKEPAVRSRYLSNFAALPGLTLAALGERRDA</sequence>
<dbReference type="PANTHER" id="PTHR34136">
    <property type="match status" value="1"/>
</dbReference>
<dbReference type="CDD" id="cd06533">
    <property type="entry name" value="Glyco_transf_WecG_TagA"/>
    <property type="match status" value="1"/>
</dbReference>
<keyword evidence="2" id="KW-0808">Transferase</keyword>
<keyword evidence="1" id="KW-0328">Glycosyltransferase</keyword>
<dbReference type="RefSeq" id="WP_189575704.1">
    <property type="nucleotide sequence ID" value="NZ_BMXU01000002.1"/>
</dbReference>
<reference evidence="4" key="1">
    <citation type="journal article" date="2019" name="Int. J. Syst. Evol. Microbiol.">
        <title>The Global Catalogue of Microorganisms (GCM) 10K type strain sequencing project: providing services to taxonomists for standard genome sequencing and annotation.</title>
        <authorList>
            <consortium name="The Broad Institute Genomics Platform"/>
            <consortium name="The Broad Institute Genome Sequencing Center for Infectious Disease"/>
            <person name="Wu L."/>
            <person name="Ma J."/>
        </authorList>
    </citation>
    <scope>NUCLEOTIDE SEQUENCE [LARGE SCALE GENOMIC DNA]</scope>
    <source>
        <strain evidence="4">KCTC 22245</strain>
    </source>
</reference>
<evidence type="ECO:0000256" key="2">
    <source>
        <dbReference type="ARBA" id="ARBA00022679"/>
    </source>
</evidence>
<organism evidence="3 4">
    <name type="scientific">Parvularcula lutaonensis</name>
    <dbReference type="NCBI Taxonomy" id="491923"/>
    <lineage>
        <taxon>Bacteria</taxon>
        <taxon>Pseudomonadati</taxon>
        <taxon>Pseudomonadota</taxon>
        <taxon>Alphaproteobacteria</taxon>
        <taxon>Parvularculales</taxon>
        <taxon>Parvularculaceae</taxon>
        <taxon>Parvularcula</taxon>
    </lineage>
</organism>
<proteinExistence type="predicted"/>